<feature type="region of interest" description="Disordered" evidence="1">
    <location>
        <begin position="39"/>
        <end position="124"/>
    </location>
</feature>
<protein>
    <submittedName>
        <fullName evidence="2">Uncharacterized protein</fullName>
    </submittedName>
</protein>
<evidence type="ECO:0000313" key="3">
    <source>
        <dbReference type="Proteomes" id="UP001152747"/>
    </source>
</evidence>
<accession>A0A9P1N1L9</accession>
<dbReference type="AlphaFoldDB" id="A0A9P1N1L9"/>
<comment type="caution">
    <text evidence="2">The sequence shown here is derived from an EMBL/GenBank/DDBJ whole genome shotgun (WGS) entry which is preliminary data.</text>
</comment>
<dbReference type="Proteomes" id="UP001152747">
    <property type="component" value="Unassembled WGS sequence"/>
</dbReference>
<proteinExistence type="predicted"/>
<gene>
    <name evidence="2" type="ORF">CAMP_LOCUS10305</name>
</gene>
<dbReference type="EMBL" id="CANHGI010000004">
    <property type="protein sequence ID" value="CAI5447668.1"/>
    <property type="molecule type" value="Genomic_DNA"/>
</dbReference>
<sequence>MTNHPPSTEKAVEKGIAKARRTQLEKVARSFGIVIVQANSSQSGPGEAQPSVSETSQQPPTPAAKLIGSQKMSRRNRHLADKHHQCQVHPTTRQCRDKTHRIAHSRKEFQLRHKATTSTKNPSS</sequence>
<evidence type="ECO:0000313" key="2">
    <source>
        <dbReference type="EMBL" id="CAI5447668.1"/>
    </source>
</evidence>
<keyword evidence="3" id="KW-1185">Reference proteome</keyword>
<organism evidence="2 3">
    <name type="scientific">Caenorhabditis angaria</name>
    <dbReference type="NCBI Taxonomy" id="860376"/>
    <lineage>
        <taxon>Eukaryota</taxon>
        <taxon>Metazoa</taxon>
        <taxon>Ecdysozoa</taxon>
        <taxon>Nematoda</taxon>
        <taxon>Chromadorea</taxon>
        <taxon>Rhabditida</taxon>
        <taxon>Rhabditina</taxon>
        <taxon>Rhabditomorpha</taxon>
        <taxon>Rhabditoidea</taxon>
        <taxon>Rhabditidae</taxon>
        <taxon>Peloderinae</taxon>
        <taxon>Caenorhabditis</taxon>
    </lineage>
</organism>
<reference evidence="2" key="1">
    <citation type="submission" date="2022-11" db="EMBL/GenBank/DDBJ databases">
        <authorList>
            <person name="Kikuchi T."/>
        </authorList>
    </citation>
    <scope>NUCLEOTIDE SEQUENCE</scope>
    <source>
        <strain evidence="2">PS1010</strain>
    </source>
</reference>
<name>A0A9P1N1L9_9PELO</name>
<evidence type="ECO:0000256" key="1">
    <source>
        <dbReference type="SAM" id="MobiDB-lite"/>
    </source>
</evidence>
<feature type="compositionally biased region" description="Polar residues" evidence="1">
    <location>
        <begin position="39"/>
        <end position="58"/>
    </location>
</feature>